<comment type="subcellular location">
    <subcellularLocation>
        <location evidence="2 13">Cell membrane</location>
        <topology evidence="2 13">Multi-pass membrane protein</topology>
    </subcellularLocation>
</comment>
<feature type="domain" description="G-protein coupled receptors family 1 profile" evidence="14">
    <location>
        <begin position="22"/>
        <end position="286"/>
    </location>
</feature>
<evidence type="ECO:0000256" key="4">
    <source>
        <dbReference type="ARBA" id="ARBA00022475"/>
    </source>
</evidence>
<keyword evidence="5 13" id="KW-0589">Pheromone response</keyword>
<comment type="similarity">
    <text evidence="3 13">Belongs to the G-protein coupled receptor 1 family.</text>
</comment>
<proteinExistence type="inferred from homology"/>
<dbReference type="InParanoid" id="G1TPX3"/>
<keyword evidence="16" id="KW-1185">Reference proteome</keyword>
<reference evidence="15" key="2">
    <citation type="submission" date="2025-08" db="UniProtKB">
        <authorList>
            <consortium name="Ensembl"/>
        </authorList>
    </citation>
    <scope>IDENTIFICATION</scope>
    <source>
        <strain evidence="15">Thorbecke</strain>
    </source>
</reference>
<dbReference type="Ensembl" id="ENSOCUT00000029418.2">
    <property type="protein sequence ID" value="ENSOCUP00000019061.2"/>
    <property type="gene ID" value="ENSOCUG00000038257.1"/>
</dbReference>
<evidence type="ECO:0000259" key="14">
    <source>
        <dbReference type="PROSITE" id="PS50262"/>
    </source>
</evidence>
<sequence length="307" mass="34613">MCSASLDIGIIFLTQTGIGLVGNSSLLCLYNFTLLTGHLLRPTDLILDQLVLANSIVLISKGIPQTLAAFGWNYLLDDIGCKLIFYFYRVATGVSFSTICLFNGFQAIKLDPSIWRWMELKIRSLKFLGFCCFFCWVLHILVNSCLPIIVSGPLNSKNTSIENNYGYCSWHLSGNLLDSFYTILYFSPDLISLGFMIWASSSTIFILYRHKQRVQHIHRHRLSSRPSHEVRATNTILILVSFFVTFYSIYITMTLWMTLVANQGQWIVNTSVLVASCFPAFSPFVLIISDTRVSRLCSGCRAGRSAS</sequence>
<dbReference type="HOGENOM" id="CLU_058641_1_0_1"/>
<dbReference type="Gene3D" id="1.20.1070.10">
    <property type="entry name" value="Rhodopsin 7-helix transmembrane proteins"/>
    <property type="match status" value="1"/>
</dbReference>
<feature type="transmembrane region" description="Helical" evidence="13">
    <location>
        <begin position="266"/>
        <end position="288"/>
    </location>
</feature>
<dbReference type="eggNOG" id="ENOG502RD1P">
    <property type="taxonomic scope" value="Eukaryota"/>
</dbReference>
<dbReference type="SUPFAM" id="SSF81321">
    <property type="entry name" value="Family A G protein-coupled receptor-like"/>
    <property type="match status" value="1"/>
</dbReference>
<evidence type="ECO:0000256" key="10">
    <source>
        <dbReference type="ARBA" id="ARBA00023170"/>
    </source>
</evidence>
<name>G1TPX3_RABIT</name>
<comment type="function">
    <text evidence="1">Putative pheromone receptor.</text>
</comment>
<evidence type="ECO:0000256" key="7">
    <source>
        <dbReference type="ARBA" id="ARBA00022989"/>
    </source>
</evidence>
<accession>G1TPX3</accession>
<dbReference type="FunFam" id="1.20.1070.10:FF:000033">
    <property type="entry name" value="Vomeronasal type-1 receptor"/>
    <property type="match status" value="1"/>
</dbReference>
<keyword evidence="6 13" id="KW-0812">Transmembrane</keyword>
<dbReference type="InterPro" id="IPR017452">
    <property type="entry name" value="GPCR_Rhodpsn_7TM"/>
</dbReference>
<keyword evidence="12 13" id="KW-0807">Transducer</keyword>
<evidence type="ECO:0000313" key="15">
    <source>
        <dbReference type="Ensembl" id="ENSOCUP00000019061.2"/>
    </source>
</evidence>
<dbReference type="Proteomes" id="UP000001811">
    <property type="component" value="Unplaced"/>
</dbReference>
<feature type="transmembrane region" description="Helical" evidence="13">
    <location>
        <begin position="83"/>
        <end position="106"/>
    </location>
</feature>
<dbReference type="GO" id="GO:0005886">
    <property type="term" value="C:plasma membrane"/>
    <property type="evidence" value="ECO:0007669"/>
    <property type="project" value="UniProtKB-SubCell"/>
</dbReference>
<evidence type="ECO:0000256" key="2">
    <source>
        <dbReference type="ARBA" id="ARBA00004651"/>
    </source>
</evidence>
<dbReference type="GO" id="GO:0007606">
    <property type="term" value="P:sensory perception of chemical stimulus"/>
    <property type="evidence" value="ECO:0007669"/>
    <property type="project" value="UniProtKB-ARBA"/>
</dbReference>
<evidence type="ECO:0000313" key="16">
    <source>
        <dbReference type="Proteomes" id="UP000001811"/>
    </source>
</evidence>
<dbReference type="PANTHER" id="PTHR24062">
    <property type="entry name" value="VOMERONASAL TYPE-1 RECEPTOR"/>
    <property type="match status" value="1"/>
</dbReference>
<dbReference type="InterPro" id="IPR004072">
    <property type="entry name" value="Vmron_rcpt_1"/>
</dbReference>
<evidence type="ECO:0000256" key="6">
    <source>
        <dbReference type="ARBA" id="ARBA00022692"/>
    </source>
</evidence>
<evidence type="ECO:0000256" key="9">
    <source>
        <dbReference type="ARBA" id="ARBA00023136"/>
    </source>
</evidence>
<dbReference type="KEGG" id="ocu:100311103"/>
<dbReference type="AlphaFoldDB" id="G1TPX3"/>
<organism evidence="15 16">
    <name type="scientific">Oryctolagus cuniculus</name>
    <name type="common">Rabbit</name>
    <dbReference type="NCBI Taxonomy" id="9986"/>
    <lineage>
        <taxon>Eukaryota</taxon>
        <taxon>Metazoa</taxon>
        <taxon>Chordata</taxon>
        <taxon>Craniata</taxon>
        <taxon>Vertebrata</taxon>
        <taxon>Euteleostomi</taxon>
        <taxon>Mammalia</taxon>
        <taxon>Eutheria</taxon>
        <taxon>Euarchontoglires</taxon>
        <taxon>Glires</taxon>
        <taxon>Lagomorpha</taxon>
        <taxon>Leporidae</taxon>
        <taxon>Oryctolagus</taxon>
    </lineage>
</organism>
<evidence type="ECO:0000256" key="13">
    <source>
        <dbReference type="RuleBase" id="RU364061"/>
    </source>
</evidence>
<dbReference type="PaxDb" id="9986-ENSOCUP00000019061"/>
<keyword evidence="11" id="KW-0325">Glycoprotein</keyword>
<dbReference type="CDD" id="cd13949">
    <property type="entry name" value="7tm_V1R_pheromone"/>
    <property type="match status" value="1"/>
</dbReference>
<dbReference type="GO" id="GO:0019236">
    <property type="term" value="P:response to pheromone"/>
    <property type="evidence" value="ECO:0007669"/>
    <property type="project" value="UniProtKB-KW"/>
</dbReference>
<reference evidence="15 16" key="1">
    <citation type="journal article" date="2011" name="Nature">
        <title>A high-resolution map of human evolutionary constraint using 29 mammals.</title>
        <authorList>
            <person name="Lindblad-Toh K."/>
            <person name="Garber M."/>
            <person name="Zuk O."/>
            <person name="Lin M.F."/>
            <person name="Parker B.J."/>
            <person name="Washietl S."/>
            <person name="Kheradpour P."/>
            <person name="Ernst J."/>
            <person name="Jordan G."/>
            <person name="Mauceli E."/>
            <person name="Ward L.D."/>
            <person name="Lowe C.B."/>
            <person name="Holloway A.K."/>
            <person name="Clamp M."/>
            <person name="Gnerre S."/>
            <person name="Alfoldi J."/>
            <person name="Beal K."/>
            <person name="Chang J."/>
            <person name="Clawson H."/>
            <person name="Cuff J."/>
            <person name="Di Palma F."/>
            <person name="Fitzgerald S."/>
            <person name="Flicek P."/>
            <person name="Guttman M."/>
            <person name="Hubisz M.J."/>
            <person name="Jaffe D.B."/>
            <person name="Jungreis I."/>
            <person name="Kent W.J."/>
            <person name="Kostka D."/>
            <person name="Lara M."/>
            <person name="Martins A.L."/>
            <person name="Massingham T."/>
            <person name="Moltke I."/>
            <person name="Raney B.J."/>
            <person name="Rasmussen M.D."/>
            <person name="Robinson J."/>
            <person name="Stark A."/>
            <person name="Vilella A.J."/>
            <person name="Wen J."/>
            <person name="Xie X."/>
            <person name="Zody M.C."/>
            <person name="Baldwin J."/>
            <person name="Bloom T."/>
            <person name="Chin C.W."/>
            <person name="Heiman D."/>
            <person name="Nicol R."/>
            <person name="Nusbaum C."/>
            <person name="Young S."/>
            <person name="Wilkinson J."/>
            <person name="Worley K.C."/>
            <person name="Kovar C.L."/>
            <person name="Muzny D.M."/>
            <person name="Gibbs R.A."/>
            <person name="Cree A."/>
            <person name="Dihn H.H."/>
            <person name="Fowler G."/>
            <person name="Jhangiani S."/>
            <person name="Joshi V."/>
            <person name="Lee S."/>
            <person name="Lewis L.R."/>
            <person name="Nazareth L.V."/>
            <person name="Okwuonu G."/>
            <person name="Santibanez J."/>
            <person name="Warren W.C."/>
            <person name="Mardis E.R."/>
            <person name="Weinstock G.M."/>
            <person name="Wilson R.K."/>
            <person name="Delehaunty K."/>
            <person name="Dooling D."/>
            <person name="Fronik C."/>
            <person name="Fulton L."/>
            <person name="Fulton B."/>
            <person name="Graves T."/>
            <person name="Minx P."/>
            <person name="Sodergren E."/>
            <person name="Birney E."/>
            <person name="Margulies E.H."/>
            <person name="Herrero J."/>
            <person name="Green E.D."/>
            <person name="Haussler D."/>
            <person name="Siepel A."/>
            <person name="Goldman N."/>
            <person name="Pollard K.S."/>
            <person name="Pedersen J.S."/>
            <person name="Lander E.S."/>
            <person name="Kellis M."/>
        </authorList>
    </citation>
    <scope>NUCLEOTIDE SEQUENCE [LARGE SCALE GENOMIC DNA]</scope>
    <source>
        <strain evidence="16">Thorbecke</strain>
    </source>
</reference>
<dbReference type="GO" id="GO:0016503">
    <property type="term" value="F:pheromone receptor activity"/>
    <property type="evidence" value="ECO:0007669"/>
    <property type="project" value="InterPro"/>
</dbReference>
<dbReference type="CTD" id="100311103"/>
<evidence type="ECO:0000256" key="1">
    <source>
        <dbReference type="ARBA" id="ARBA00003878"/>
    </source>
</evidence>
<protein>
    <recommendedName>
        <fullName evidence="13">Vomeronasal type-1 receptor</fullName>
    </recommendedName>
</protein>
<evidence type="ECO:0000256" key="3">
    <source>
        <dbReference type="ARBA" id="ARBA00010663"/>
    </source>
</evidence>
<keyword evidence="9 13" id="KW-0472">Membrane</keyword>
<dbReference type="OrthoDB" id="9606139at2759"/>
<keyword evidence="8 13" id="KW-0297">G-protein coupled receptor</keyword>
<keyword evidence="10 13" id="KW-0675">Receptor</keyword>
<feature type="transmembrane region" description="Helical" evidence="13">
    <location>
        <begin position="127"/>
        <end position="150"/>
    </location>
</feature>
<keyword evidence="7 13" id="KW-1133">Transmembrane helix</keyword>
<evidence type="ECO:0000256" key="12">
    <source>
        <dbReference type="ARBA" id="ARBA00023224"/>
    </source>
</evidence>
<reference evidence="15" key="3">
    <citation type="submission" date="2025-09" db="UniProtKB">
        <authorList>
            <consortium name="Ensembl"/>
        </authorList>
    </citation>
    <scope>IDENTIFICATION</scope>
    <source>
        <strain evidence="15">Thorbecke</strain>
    </source>
</reference>
<keyword evidence="4 13" id="KW-1003">Cell membrane</keyword>
<dbReference type="GeneTree" id="ENSGT00960000186612"/>
<dbReference type="GeneID" id="100311103"/>
<feature type="transmembrane region" description="Helical" evidence="13">
    <location>
        <begin position="190"/>
        <end position="209"/>
    </location>
</feature>
<evidence type="ECO:0000256" key="8">
    <source>
        <dbReference type="ARBA" id="ARBA00023040"/>
    </source>
</evidence>
<feature type="transmembrane region" description="Helical" evidence="13">
    <location>
        <begin position="12"/>
        <end position="33"/>
    </location>
</feature>
<dbReference type="PROSITE" id="PS50262">
    <property type="entry name" value="G_PROTEIN_RECEP_F1_2"/>
    <property type="match status" value="1"/>
</dbReference>
<evidence type="ECO:0000256" key="11">
    <source>
        <dbReference type="ARBA" id="ARBA00023180"/>
    </source>
</evidence>
<dbReference type="PRINTS" id="PR01534">
    <property type="entry name" value="VOMERONASL1R"/>
</dbReference>
<dbReference type="Pfam" id="PF03402">
    <property type="entry name" value="V1R"/>
    <property type="match status" value="1"/>
</dbReference>
<dbReference type="RefSeq" id="NP_001160795.1">
    <property type="nucleotide sequence ID" value="NM_001167323.1"/>
</dbReference>
<gene>
    <name evidence="15" type="primary">ORYCUNV1R1639</name>
</gene>
<evidence type="ECO:0000256" key="5">
    <source>
        <dbReference type="ARBA" id="ARBA00022507"/>
    </source>
</evidence>
<feature type="transmembrane region" description="Helical" evidence="13">
    <location>
        <begin position="230"/>
        <end position="251"/>
    </location>
</feature>